<reference evidence="1 2" key="1">
    <citation type="journal article" date="2018" name="Sci. Rep.">
        <title>Rhizobium tumorigenes sp. nov., a novel plant tumorigenic bacterium isolated from cane gall tumors on thornless blackberry.</title>
        <authorList>
            <person name="Kuzmanovi N."/>
            <person name="Smalla K."/>
            <person name="Gronow S."/>
            <person name="PuBawska J."/>
        </authorList>
    </citation>
    <scope>NUCLEOTIDE SEQUENCE [LARGE SCALE GENOMIC DNA]</scope>
    <source>
        <strain evidence="1 2">CCBAU 85046</strain>
    </source>
</reference>
<dbReference type="AlphaFoldDB" id="A0A2W4CZ81"/>
<evidence type="ECO:0000313" key="2">
    <source>
        <dbReference type="Proteomes" id="UP000248925"/>
    </source>
</evidence>
<gene>
    <name evidence="1" type="ORF">CPY51_00040</name>
</gene>
<sequence>MAGLSEGFFHADPTVVLEALTEWSIRTRDEPDDYLISLAITLYNDGNNTPQRLLRALEIELVGDDIPLSRLGMSARFCG</sequence>
<evidence type="ECO:0000313" key="1">
    <source>
        <dbReference type="EMBL" id="PZM16691.1"/>
    </source>
</evidence>
<proteinExistence type="predicted"/>
<dbReference type="RefSeq" id="WP_111158025.1">
    <property type="nucleotide sequence ID" value="NZ_PCDP01000001.1"/>
</dbReference>
<comment type="caution">
    <text evidence="1">The sequence shown here is derived from an EMBL/GenBank/DDBJ whole genome shotgun (WGS) entry which is preliminary data.</text>
</comment>
<dbReference type="Proteomes" id="UP000248925">
    <property type="component" value="Unassembled WGS sequence"/>
</dbReference>
<name>A0A2W4CZ81_9HYPH</name>
<dbReference type="EMBL" id="PCDP01000001">
    <property type="protein sequence ID" value="PZM16691.1"/>
    <property type="molecule type" value="Genomic_DNA"/>
</dbReference>
<keyword evidence="2" id="KW-1185">Reference proteome</keyword>
<protein>
    <submittedName>
        <fullName evidence="1">Uncharacterized protein</fullName>
    </submittedName>
</protein>
<accession>A0A2W4CZ81</accession>
<organism evidence="1 2">
    <name type="scientific">Rhizobium tubonense</name>
    <dbReference type="NCBI Taxonomy" id="484088"/>
    <lineage>
        <taxon>Bacteria</taxon>
        <taxon>Pseudomonadati</taxon>
        <taxon>Pseudomonadota</taxon>
        <taxon>Alphaproteobacteria</taxon>
        <taxon>Hyphomicrobiales</taxon>
        <taxon>Rhizobiaceae</taxon>
        <taxon>Rhizobium/Agrobacterium group</taxon>
        <taxon>Rhizobium</taxon>
    </lineage>
</organism>